<dbReference type="AlphaFoldDB" id="A0A430QID5"/>
<feature type="active site" description="Proton donor" evidence="7">
    <location>
        <position position="499"/>
    </location>
</feature>
<accession>A0A430QID5</accession>
<feature type="binding site" evidence="8">
    <location>
        <position position="771"/>
    </location>
    <ligand>
        <name>Mg(2+)</name>
        <dbReference type="ChEBI" id="CHEBI:18420"/>
    </ligand>
</feature>
<dbReference type="NCBIfam" id="TIGR01658">
    <property type="entry name" value="EYA-cons_domain"/>
    <property type="match status" value="1"/>
</dbReference>
<organism evidence="10 11">
    <name type="scientific">Schistosoma bovis</name>
    <name type="common">Blood fluke</name>
    <dbReference type="NCBI Taxonomy" id="6184"/>
    <lineage>
        <taxon>Eukaryota</taxon>
        <taxon>Metazoa</taxon>
        <taxon>Spiralia</taxon>
        <taxon>Lophotrochozoa</taxon>
        <taxon>Platyhelminthes</taxon>
        <taxon>Trematoda</taxon>
        <taxon>Digenea</taxon>
        <taxon>Strigeidida</taxon>
        <taxon>Schistosomatoidea</taxon>
        <taxon>Schistosomatidae</taxon>
        <taxon>Schistosoma</taxon>
    </lineage>
</organism>
<dbReference type="GO" id="GO:0046872">
    <property type="term" value="F:metal ion binding"/>
    <property type="evidence" value="ECO:0007669"/>
    <property type="project" value="UniProtKB-KW"/>
</dbReference>
<dbReference type="InterPro" id="IPR028472">
    <property type="entry name" value="EYA"/>
</dbReference>
<comment type="catalytic activity">
    <reaction evidence="6 9">
        <text>O-phospho-L-tyrosyl-[protein] + H2O = L-tyrosyl-[protein] + phosphate</text>
        <dbReference type="Rhea" id="RHEA:10684"/>
        <dbReference type="Rhea" id="RHEA-COMP:10136"/>
        <dbReference type="Rhea" id="RHEA-COMP:20101"/>
        <dbReference type="ChEBI" id="CHEBI:15377"/>
        <dbReference type="ChEBI" id="CHEBI:43474"/>
        <dbReference type="ChEBI" id="CHEBI:46858"/>
        <dbReference type="ChEBI" id="CHEBI:61978"/>
        <dbReference type="EC" id="3.1.3.48"/>
    </reaction>
</comment>
<dbReference type="EC" id="3.1.3.48" evidence="9"/>
<dbReference type="PANTHER" id="PTHR10190">
    <property type="entry name" value="EYES ABSENT"/>
    <property type="match status" value="1"/>
</dbReference>
<dbReference type="InterPro" id="IPR006545">
    <property type="entry name" value="EYA_dom"/>
</dbReference>
<feature type="active site" description="Nucleophile" evidence="7">
    <location>
        <position position="497"/>
    </location>
</feature>
<dbReference type="GO" id="GO:0045739">
    <property type="term" value="P:positive regulation of DNA repair"/>
    <property type="evidence" value="ECO:0007669"/>
    <property type="project" value="TreeGrafter"/>
</dbReference>
<keyword evidence="9" id="KW-0805">Transcription regulation</keyword>
<evidence type="ECO:0000256" key="9">
    <source>
        <dbReference type="RuleBase" id="RU362036"/>
    </source>
</evidence>
<comment type="similarity">
    <text evidence="1 9">Belongs to the HAD-like hydrolase superfamily. EYA family.</text>
</comment>
<name>A0A430QID5_SCHBO</name>
<keyword evidence="11" id="KW-1185">Reference proteome</keyword>
<gene>
    <name evidence="10" type="ORF">DC041_0006969</name>
</gene>
<feature type="binding site" evidence="8">
    <location>
        <position position="499"/>
    </location>
    <ligand>
        <name>Mg(2+)</name>
        <dbReference type="ChEBI" id="CHEBI:18420"/>
    </ligand>
</feature>
<evidence type="ECO:0000256" key="3">
    <source>
        <dbReference type="ARBA" id="ARBA00022801"/>
    </source>
</evidence>
<reference evidence="10 11" key="1">
    <citation type="journal article" date="2019" name="PLoS Pathog.">
        <title>Genome sequence of the bovine parasite Schistosoma bovis Tanzania.</title>
        <authorList>
            <person name="Oey H."/>
            <person name="Zakrzewski M."/>
            <person name="Gobert G."/>
            <person name="Gravermann K."/>
            <person name="Stoye J."/>
            <person name="Jones M."/>
            <person name="Mcmanus D."/>
            <person name="Krause L."/>
        </authorList>
    </citation>
    <scope>NUCLEOTIDE SEQUENCE [LARGE SCALE GENOMIC DNA]</scope>
    <source>
        <strain evidence="10 11">TAN1997</strain>
    </source>
</reference>
<comment type="caution">
    <text evidence="10">The sequence shown here is derived from an EMBL/GenBank/DDBJ whole genome shotgun (WGS) entry which is preliminary data.</text>
</comment>
<evidence type="ECO:0000313" key="11">
    <source>
        <dbReference type="Proteomes" id="UP000290809"/>
    </source>
</evidence>
<dbReference type="SFLD" id="SFLDG01129">
    <property type="entry name" value="C1.5:_HAD__Beta-PGM__Phosphata"/>
    <property type="match status" value="1"/>
</dbReference>
<dbReference type="GO" id="GO:2001240">
    <property type="term" value="P:negative regulation of extrinsic apoptotic signaling pathway in absence of ligand"/>
    <property type="evidence" value="ECO:0007669"/>
    <property type="project" value="TreeGrafter"/>
</dbReference>
<protein>
    <recommendedName>
        <fullName evidence="9">Eyes absent homolog</fullName>
        <ecNumber evidence="9">3.1.3.48</ecNumber>
    </recommendedName>
</protein>
<feature type="binding site" evidence="8">
    <location>
        <position position="497"/>
    </location>
    <ligand>
        <name>Mg(2+)</name>
        <dbReference type="ChEBI" id="CHEBI:18420"/>
    </ligand>
</feature>
<keyword evidence="4 8" id="KW-0460">Magnesium</keyword>
<comment type="cofactor">
    <cofactor evidence="8 9">
        <name>Mg(2+)</name>
        <dbReference type="ChEBI" id="CHEBI:18420"/>
    </cofactor>
    <text evidence="8 9">Binds 1 Mg(2+) ion per subunit.</text>
</comment>
<dbReference type="PANTHER" id="PTHR10190:SF16">
    <property type="entry name" value="DEVELOPMENTAL PROTEIN EYES ABSENT"/>
    <property type="match status" value="1"/>
</dbReference>
<dbReference type="GO" id="GO:0005634">
    <property type="term" value="C:nucleus"/>
    <property type="evidence" value="ECO:0007669"/>
    <property type="project" value="TreeGrafter"/>
</dbReference>
<evidence type="ECO:0000256" key="8">
    <source>
        <dbReference type="PIRSR" id="PIRSR628472-2"/>
    </source>
</evidence>
<keyword evidence="2 8" id="KW-0479">Metal-binding</keyword>
<dbReference type="GO" id="GO:0004725">
    <property type="term" value="F:protein tyrosine phosphatase activity"/>
    <property type="evidence" value="ECO:0007669"/>
    <property type="project" value="UniProtKB-EC"/>
</dbReference>
<evidence type="ECO:0000256" key="2">
    <source>
        <dbReference type="ARBA" id="ARBA00022723"/>
    </source>
</evidence>
<proteinExistence type="inferred from homology"/>
<dbReference type="GO" id="GO:0030154">
    <property type="term" value="P:cell differentiation"/>
    <property type="evidence" value="ECO:0007669"/>
    <property type="project" value="TreeGrafter"/>
</dbReference>
<dbReference type="STRING" id="6184.A0A430QID5"/>
<dbReference type="Gene3D" id="3.40.50.12350">
    <property type="match status" value="2"/>
</dbReference>
<evidence type="ECO:0000256" key="5">
    <source>
        <dbReference type="ARBA" id="ARBA00022912"/>
    </source>
</evidence>
<evidence type="ECO:0000256" key="1">
    <source>
        <dbReference type="ARBA" id="ARBA00010501"/>
    </source>
</evidence>
<sequence length="807" mass="91567">MSTIIQENDDHFTDEPSTKRTKYLFETSSSNNEEGFNQNASFNSLIEENFIKLRSTNILSSVSPYLGTDNASTNNMSSSSDLNIPQCDHGNEFALSKSHPSSCHLSSTNIESVSLRGNLDSYSSIALNKPPTSQQQLHQYPHYQHSEQLENLCTEMSNPTSDKLLHVLSTSSSTSSFTHEDDLNCPGTSKDVIKTSELPEAKSTCSNIQQFISNGNYITTTSNNNSLLLMNNESLNNSSDHLSISEEGDVNTPSIFCQYQSLITTTNTTATTTTKKAFTAISNVTTRKNNHNSPKSINNTLNLLEISNSSYPITTNHIKDSYFPSMLIHDNLLSEENQYSINEQSWIISENINNQNYLNTQGQNNNNHNNNNNNQQFYLPFNDHYTQYQQNAYNHYEMINSTKNNILQQGKEEPITCSLNSTLLSNLYNNNNNNDNYIQTKIMNSMRLNSINEALHISNQPQHQHYEHSNLQHQQLNINYKDLDKSDDKFTRIFIWDLDETLIIFHTLLTVAGSYGLRMEELIYNLADTYLFFNELEECDQVHIDDIRGDDNYQDLMNYRSDNEAYGENSSTISQSIILSSSSSTTATTTTTVHAPMTSSLETSSPINGSMLSPPPISSVAPLTNMIGEIPTRANTPTLHGSMEWMRKLGFRYRRIREIYNYSRHNVSVLLGYPKANQWIHLKNNLDILTDHWLSMAIKATEKINNREDSVNILVTTTQFIPSLAKILLYGYGNSFQIENIYSATKVGKENCFERIASRFGRKCTYVVIGDGKEEEDAAKQFHWPFWRINTHSDLNALNHALDLGYL</sequence>
<dbReference type="SFLD" id="SFLDS00003">
    <property type="entry name" value="Haloacid_Dehalogenase"/>
    <property type="match status" value="1"/>
</dbReference>
<dbReference type="Proteomes" id="UP000290809">
    <property type="component" value="Unassembled WGS sequence"/>
</dbReference>
<dbReference type="InterPro" id="IPR038102">
    <property type="entry name" value="EYA_dom_sf"/>
</dbReference>
<keyword evidence="5 9" id="KW-0904">Protein phosphatase</keyword>
<keyword evidence="3 9" id="KW-0378">Hydrolase</keyword>
<dbReference type="EMBL" id="QMKO01001677">
    <property type="protein sequence ID" value="RTG87447.1"/>
    <property type="molecule type" value="Genomic_DNA"/>
</dbReference>
<evidence type="ECO:0000313" key="10">
    <source>
        <dbReference type="EMBL" id="RTG87447.1"/>
    </source>
</evidence>
<evidence type="ECO:0000256" key="7">
    <source>
        <dbReference type="PIRSR" id="PIRSR628472-1"/>
    </source>
</evidence>
<evidence type="ECO:0000256" key="6">
    <source>
        <dbReference type="ARBA" id="ARBA00051722"/>
    </source>
</evidence>
<evidence type="ECO:0000256" key="4">
    <source>
        <dbReference type="ARBA" id="ARBA00022842"/>
    </source>
</evidence>
<keyword evidence="9" id="KW-0804">Transcription</keyword>